<keyword evidence="4" id="KW-1185">Reference proteome</keyword>
<comment type="caution">
    <text evidence="3">The sequence shown here is derived from an EMBL/GenBank/DDBJ whole genome shotgun (WGS) entry which is preliminary data.</text>
</comment>
<organism evidence="3 4">
    <name type="scientific">Sphingobium baderi LL03</name>
    <dbReference type="NCBI Taxonomy" id="1114964"/>
    <lineage>
        <taxon>Bacteria</taxon>
        <taxon>Pseudomonadati</taxon>
        <taxon>Pseudomonadota</taxon>
        <taxon>Alphaproteobacteria</taxon>
        <taxon>Sphingomonadales</taxon>
        <taxon>Sphingomonadaceae</taxon>
        <taxon>Sphingobium</taxon>
    </lineage>
</organism>
<feature type="domain" description="N-terminal" evidence="1">
    <location>
        <begin position="37"/>
        <end position="153"/>
    </location>
</feature>
<reference evidence="3 4" key="1">
    <citation type="journal article" date="2013" name="Genome Announc.">
        <title>Draft Genome Sequence of a Hexachlorocyclohexane-Degrading Bacterium, Sphingobium baderi Strain LL03T.</title>
        <authorList>
            <person name="Kaur J."/>
            <person name="Verma H."/>
            <person name="Tripathi C."/>
            <person name="Khurana J.P."/>
            <person name="Lal R."/>
        </authorList>
    </citation>
    <scope>NUCLEOTIDE SEQUENCE [LARGE SCALE GENOMIC DNA]</scope>
    <source>
        <strain evidence="3 4">LL03</strain>
    </source>
</reference>
<sequence length="332" mass="36907">MAGGALASPAVLHRRRWPPLFRGVSTMTRSSGRPSPAETITCAIIDRLEAGVRPWVRPWRSCAAQGRPLRANGEPYRGMNTFWLWLAAEQCGYRSRHWMTYRQAQTLGGQVRAGEQAQFAIFYKAYSKKVDSSERPGELVDEHRRVMRSYAVFNADQIDALPSDFYPEPLSLVPPGDRLGARAQRFVDRLPARLRTGGDRAYYNLRADLITMPPVEQFDTRAAWAATLAHEAGHWTGHPDRLARSFGKRFGDQAYAFEELVAELSAALVGADVGLPTTHLDDHAAYIGSWLSILRRDNRALLTAAARAEEAAGYLLRATGLAREDVDEQAAA</sequence>
<evidence type="ECO:0000259" key="2">
    <source>
        <dbReference type="Pfam" id="PF18818"/>
    </source>
</evidence>
<proteinExistence type="predicted"/>
<dbReference type="PATRIC" id="fig|1114964.3.peg.2464"/>
<protein>
    <submittedName>
        <fullName evidence="3">Antirestriction protein ArdC</fullName>
    </submittedName>
</protein>
<evidence type="ECO:0000259" key="1">
    <source>
        <dbReference type="Pfam" id="PF08401"/>
    </source>
</evidence>
<evidence type="ECO:0000313" key="3">
    <source>
        <dbReference type="EMBL" id="EQB00782.1"/>
    </source>
</evidence>
<dbReference type="Pfam" id="PF18818">
    <property type="entry name" value="MPTase-PolyVal"/>
    <property type="match status" value="1"/>
</dbReference>
<accession>T0GJ89</accession>
<name>T0GJ89_9SPHN</name>
<dbReference type="GO" id="GO:0003697">
    <property type="term" value="F:single-stranded DNA binding"/>
    <property type="evidence" value="ECO:0007669"/>
    <property type="project" value="InterPro"/>
</dbReference>
<dbReference type="Proteomes" id="UP000015524">
    <property type="component" value="Unassembled WGS sequence"/>
</dbReference>
<dbReference type="InterPro" id="IPR017113">
    <property type="entry name" value="Antirestriction_ArdC"/>
</dbReference>
<dbReference type="InterPro" id="IPR041459">
    <property type="entry name" value="MPTase-PolyVal"/>
</dbReference>
<dbReference type="PIRSF" id="PIRSF037112">
    <property type="entry name" value="Antirestriction_ArdC"/>
    <property type="match status" value="1"/>
</dbReference>
<feature type="domain" description="Polyvalent protein metallopeptidase" evidence="2">
    <location>
        <begin position="182"/>
        <end position="306"/>
    </location>
</feature>
<evidence type="ECO:0000313" key="4">
    <source>
        <dbReference type="Proteomes" id="UP000015524"/>
    </source>
</evidence>
<dbReference type="InterPro" id="IPR013610">
    <property type="entry name" value="ArdC_N"/>
</dbReference>
<dbReference type="AlphaFoldDB" id="T0GJ89"/>
<gene>
    <name evidence="3" type="ORF">L485_12600</name>
</gene>
<dbReference type="Pfam" id="PF08401">
    <property type="entry name" value="ArdcN"/>
    <property type="match status" value="1"/>
</dbReference>
<dbReference type="EMBL" id="ATIB01000068">
    <property type="protein sequence ID" value="EQB00782.1"/>
    <property type="molecule type" value="Genomic_DNA"/>
</dbReference>
<dbReference type="eggNOG" id="COG4227">
    <property type="taxonomic scope" value="Bacteria"/>
</dbReference>